<dbReference type="Gene3D" id="1.20.1720.10">
    <property type="entry name" value="Multidrug resistance protein D"/>
    <property type="match status" value="1"/>
</dbReference>
<dbReference type="GO" id="GO:0022857">
    <property type="term" value="F:transmembrane transporter activity"/>
    <property type="evidence" value="ECO:0007669"/>
    <property type="project" value="InterPro"/>
</dbReference>
<evidence type="ECO:0000313" key="10">
    <source>
        <dbReference type="EMBL" id="GED96785.1"/>
    </source>
</evidence>
<keyword evidence="7 8" id="KW-0472">Membrane</keyword>
<proteinExistence type="inferred from homology"/>
<feature type="transmembrane region" description="Helical" evidence="8">
    <location>
        <begin position="346"/>
        <end position="364"/>
    </location>
</feature>
<feature type="transmembrane region" description="Helical" evidence="8">
    <location>
        <begin position="370"/>
        <end position="392"/>
    </location>
</feature>
<dbReference type="EMBL" id="BJOU01000001">
    <property type="protein sequence ID" value="GED96785.1"/>
    <property type="molecule type" value="Genomic_DNA"/>
</dbReference>
<keyword evidence="11" id="KW-1185">Reference proteome</keyword>
<keyword evidence="6 8" id="KW-1133">Transmembrane helix</keyword>
<name>A0A7I9UUQ3_9ACTN</name>
<keyword evidence="4" id="KW-1003">Cell membrane</keyword>
<evidence type="ECO:0000256" key="6">
    <source>
        <dbReference type="ARBA" id="ARBA00022989"/>
    </source>
</evidence>
<feature type="transmembrane region" description="Helical" evidence="8">
    <location>
        <begin position="489"/>
        <end position="508"/>
    </location>
</feature>
<gene>
    <name evidence="10" type="primary">emrB</name>
    <name evidence="10" type="ORF">nbrc107697_08240</name>
</gene>
<accession>A0A7I9UUQ3</accession>
<feature type="transmembrane region" description="Helical" evidence="8">
    <location>
        <begin position="20"/>
        <end position="42"/>
    </location>
</feature>
<dbReference type="SUPFAM" id="SSF103473">
    <property type="entry name" value="MFS general substrate transporter"/>
    <property type="match status" value="1"/>
</dbReference>
<dbReference type="PANTHER" id="PTHR42718">
    <property type="entry name" value="MAJOR FACILITATOR SUPERFAMILY MULTIDRUG TRANSPORTER MFSC"/>
    <property type="match status" value="1"/>
</dbReference>
<feature type="transmembrane region" description="Helical" evidence="8">
    <location>
        <begin position="175"/>
        <end position="195"/>
    </location>
</feature>
<organism evidence="10 11">
    <name type="scientific">Gordonia crocea</name>
    <dbReference type="NCBI Taxonomy" id="589162"/>
    <lineage>
        <taxon>Bacteria</taxon>
        <taxon>Bacillati</taxon>
        <taxon>Actinomycetota</taxon>
        <taxon>Actinomycetes</taxon>
        <taxon>Mycobacteriales</taxon>
        <taxon>Gordoniaceae</taxon>
        <taxon>Gordonia</taxon>
    </lineage>
</organism>
<dbReference type="GO" id="GO:0005886">
    <property type="term" value="C:plasma membrane"/>
    <property type="evidence" value="ECO:0007669"/>
    <property type="project" value="UniProtKB-SubCell"/>
</dbReference>
<dbReference type="InterPro" id="IPR020846">
    <property type="entry name" value="MFS_dom"/>
</dbReference>
<keyword evidence="3" id="KW-0813">Transport</keyword>
<feature type="transmembrane region" description="Helical" evidence="8">
    <location>
        <begin position="280"/>
        <end position="301"/>
    </location>
</feature>
<evidence type="ECO:0000313" key="11">
    <source>
        <dbReference type="Proteomes" id="UP000444980"/>
    </source>
</evidence>
<evidence type="ECO:0000256" key="4">
    <source>
        <dbReference type="ARBA" id="ARBA00022475"/>
    </source>
</evidence>
<dbReference type="CDD" id="cd17503">
    <property type="entry name" value="MFS_LmrB_MDR_like"/>
    <property type="match status" value="1"/>
</dbReference>
<dbReference type="InterPro" id="IPR004638">
    <property type="entry name" value="EmrB-like"/>
</dbReference>
<dbReference type="Pfam" id="PF07690">
    <property type="entry name" value="MFS_1"/>
    <property type="match status" value="1"/>
</dbReference>
<feature type="transmembrane region" description="Helical" evidence="8">
    <location>
        <begin position="313"/>
        <end position="334"/>
    </location>
</feature>
<feature type="transmembrane region" description="Helical" evidence="8">
    <location>
        <begin position="146"/>
        <end position="169"/>
    </location>
</feature>
<dbReference type="Proteomes" id="UP000444980">
    <property type="component" value="Unassembled WGS sequence"/>
</dbReference>
<dbReference type="AlphaFoldDB" id="A0A7I9UUQ3"/>
<dbReference type="PROSITE" id="PS50850">
    <property type="entry name" value="MFS"/>
    <property type="match status" value="1"/>
</dbReference>
<comment type="subcellular location">
    <subcellularLocation>
        <location evidence="1">Cell membrane</location>
        <topology evidence="1">Multi-pass membrane protein</topology>
    </subcellularLocation>
</comment>
<evidence type="ECO:0000256" key="3">
    <source>
        <dbReference type="ARBA" id="ARBA00022448"/>
    </source>
</evidence>
<dbReference type="Gene3D" id="1.20.1250.20">
    <property type="entry name" value="MFS general substrate transporter like domains"/>
    <property type="match status" value="1"/>
</dbReference>
<feature type="transmembrane region" description="Helical" evidence="8">
    <location>
        <begin position="207"/>
        <end position="227"/>
    </location>
</feature>
<feature type="transmembrane region" description="Helical" evidence="8">
    <location>
        <begin position="88"/>
        <end position="107"/>
    </location>
</feature>
<feature type="transmembrane region" description="Helical" evidence="8">
    <location>
        <begin position="62"/>
        <end position="81"/>
    </location>
</feature>
<feature type="domain" description="Major facilitator superfamily (MFS) profile" evidence="9">
    <location>
        <begin position="22"/>
        <end position="512"/>
    </location>
</feature>
<protein>
    <submittedName>
        <fullName evidence="10">Multidrug resistance protein B</fullName>
    </submittedName>
</protein>
<comment type="caution">
    <text evidence="10">The sequence shown here is derived from an EMBL/GenBank/DDBJ whole genome shotgun (WGS) entry which is preliminary data.</text>
</comment>
<evidence type="ECO:0000256" key="8">
    <source>
        <dbReference type="SAM" id="Phobius"/>
    </source>
</evidence>
<keyword evidence="5 8" id="KW-0812">Transmembrane</keyword>
<reference evidence="11" key="1">
    <citation type="submission" date="2019-06" db="EMBL/GenBank/DDBJ databases">
        <title>Gordonia isolated from sludge of a wastewater treatment plant.</title>
        <authorList>
            <person name="Tamura T."/>
            <person name="Aoyama K."/>
            <person name="Kang Y."/>
            <person name="Saito S."/>
            <person name="Akiyama N."/>
            <person name="Yazawa K."/>
            <person name="Gonoi T."/>
            <person name="Mikami Y."/>
        </authorList>
    </citation>
    <scope>NUCLEOTIDE SEQUENCE [LARGE SCALE GENOMIC DNA]</scope>
    <source>
        <strain evidence="11">NBRC 107697</strain>
    </source>
</reference>
<dbReference type="InterPro" id="IPR036259">
    <property type="entry name" value="MFS_trans_sf"/>
</dbReference>
<evidence type="ECO:0000256" key="5">
    <source>
        <dbReference type="ARBA" id="ARBA00022692"/>
    </source>
</evidence>
<feature type="transmembrane region" description="Helical" evidence="8">
    <location>
        <begin position="113"/>
        <end position="134"/>
    </location>
</feature>
<dbReference type="InterPro" id="IPR011701">
    <property type="entry name" value="MFS"/>
</dbReference>
<comment type="similarity">
    <text evidence="2">Belongs to the major facilitator superfamily. EmrB family.</text>
</comment>
<evidence type="ECO:0000256" key="7">
    <source>
        <dbReference type="ARBA" id="ARBA00023136"/>
    </source>
</evidence>
<evidence type="ECO:0000259" key="9">
    <source>
        <dbReference type="PROSITE" id="PS50850"/>
    </source>
</evidence>
<dbReference type="NCBIfam" id="TIGR00711">
    <property type="entry name" value="efflux_EmrB"/>
    <property type="match status" value="1"/>
</dbReference>
<evidence type="ECO:0000256" key="2">
    <source>
        <dbReference type="ARBA" id="ARBA00008537"/>
    </source>
</evidence>
<evidence type="ECO:0000256" key="1">
    <source>
        <dbReference type="ARBA" id="ARBA00004651"/>
    </source>
</evidence>
<feature type="transmembrane region" description="Helical" evidence="8">
    <location>
        <begin position="239"/>
        <end position="260"/>
    </location>
</feature>
<dbReference type="RefSeq" id="WP_161926207.1">
    <property type="nucleotide sequence ID" value="NZ_BJOU01000001.1"/>
</dbReference>
<sequence length="531" mass="56644">MTTSPDSAKAPDTKLDKRVLTVAGVVVLGSIMSILDITVVSVAQDTFQTELKTDQAGAAWSMTAYTLALATVIPLASWAATRFGTKKVYLTSIVLFLIGSVLCALAWNIGSLIAFRAVQGLGGGLLMPVGMMILTKAAGPARIGSVMAVLGIPMLLGPIFGPILGGWLIGFASWHWIFLINVPVGIIALVYAWLVLKDDATGEKPKIDFIGLLLLSPGLALFLYGVSSAGESQISHGTFLTTKVLAPALIGLAMMGAFVWHALHTDKPLLDLRLFRNRTLTVAVLTMVIFLIAFFGSALLYPQYFIGVRGESTLMAGLLLAPQGIGAILTMPVAGRLTDKMGPGKFVLTGLVLISLGVTAWTQFDHTTSYWIIGGALLIQGMGMGMTMMPIMSSALATLRNTEVPDGSTLMNVVQQSSTSIGTAIISVLLFTSLSKTTEGQLAIQFHRDQNTKNPDDRLFPLLVQKFGFPPGTQPDDSWFAAAANAFHTPYIVAAVLVVCTLIPAFFLPRKKIDSPLVEEDMDQAPHISLH</sequence>
<dbReference type="PANTHER" id="PTHR42718:SF9">
    <property type="entry name" value="MAJOR FACILITATOR SUPERFAMILY MULTIDRUG TRANSPORTER MFSC"/>
    <property type="match status" value="1"/>
</dbReference>
<dbReference type="OrthoDB" id="9812221at2"/>